<evidence type="ECO:0000313" key="8">
    <source>
        <dbReference type="Proteomes" id="UP001172791"/>
    </source>
</evidence>
<evidence type="ECO:0000313" key="5">
    <source>
        <dbReference type="EMBL" id="MDN4574112.1"/>
    </source>
</evidence>
<evidence type="ECO:0000313" key="6">
    <source>
        <dbReference type="EMBL" id="MDN4579616.1"/>
    </source>
</evidence>
<keyword evidence="2" id="KW-0479">Metal-binding</keyword>
<comment type="cofactor">
    <cofactor evidence="1">
        <name>Mg(2+)</name>
        <dbReference type="ChEBI" id="CHEBI:18420"/>
    </cofactor>
</comment>
<dbReference type="Gene3D" id="3.30.390.10">
    <property type="entry name" value="Enolase-like, N-terminal domain"/>
    <property type="match status" value="1"/>
</dbReference>
<accession>A0AAW7MMV7</accession>
<evidence type="ECO:0000256" key="3">
    <source>
        <dbReference type="ARBA" id="ARBA00022842"/>
    </source>
</evidence>
<dbReference type="SFLD" id="SFLDG00179">
    <property type="entry name" value="mandelate_racemase"/>
    <property type="match status" value="1"/>
</dbReference>
<evidence type="ECO:0000256" key="1">
    <source>
        <dbReference type="ARBA" id="ARBA00001946"/>
    </source>
</evidence>
<keyword evidence="7" id="KW-1185">Reference proteome</keyword>
<comment type="caution">
    <text evidence="5">The sequence shown here is derived from an EMBL/GenBank/DDBJ whole genome shotgun (WGS) entry which is preliminary data.</text>
</comment>
<dbReference type="EMBL" id="QAIC01000040">
    <property type="protein sequence ID" value="MDN4574112.1"/>
    <property type="molecule type" value="Genomic_DNA"/>
</dbReference>
<dbReference type="PROSITE" id="PS00909">
    <property type="entry name" value="MR_MLE_2"/>
    <property type="match status" value="1"/>
</dbReference>
<name>A0AAW7MMV7_9BURK</name>
<feature type="domain" description="Mandelate racemase/muconate lactonizing enzyme C-terminal" evidence="4">
    <location>
        <begin position="146"/>
        <end position="243"/>
    </location>
</feature>
<evidence type="ECO:0000313" key="7">
    <source>
        <dbReference type="Proteomes" id="UP001172788"/>
    </source>
</evidence>
<dbReference type="SFLD" id="SFLDS00001">
    <property type="entry name" value="Enolase"/>
    <property type="match status" value="1"/>
</dbReference>
<dbReference type="EMBL" id="QAID01000043">
    <property type="protein sequence ID" value="MDN4579616.1"/>
    <property type="molecule type" value="Genomic_DNA"/>
</dbReference>
<evidence type="ECO:0000256" key="2">
    <source>
        <dbReference type="ARBA" id="ARBA00022723"/>
    </source>
</evidence>
<dbReference type="InterPro" id="IPR029065">
    <property type="entry name" value="Enolase_C-like"/>
</dbReference>
<dbReference type="Pfam" id="PF13378">
    <property type="entry name" value="MR_MLE_C"/>
    <property type="match status" value="1"/>
</dbReference>
<dbReference type="InterPro" id="IPR013342">
    <property type="entry name" value="Mandelate_racemase_C"/>
</dbReference>
<reference evidence="5" key="1">
    <citation type="submission" date="2018-04" db="EMBL/GenBank/DDBJ databases">
        <authorList>
            <person name="Jy Z."/>
        </authorList>
    </citation>
    <scope>NUCLEOTIDE SEQUENCE</scope>
    <source>
        <strain evidence="6">AS13</strain>
        <strain evidence="5">LA18</strain>
    </source>
</reference>
<dbReference type="InterPro" id="IPR013341">
    <property type="entry name" value="Mandelate_racemase_N_dom"/>
</dbReference>
<dbReference type="Proteomes" id="UP001172788">
    <property type="component" value="Unassembled WGS sequence"/>
</dbReference>
<dbReference type="Gene3D" id="3.20.20.120">
    <property type="entry name" value="Enolase-like C-terminal domain"/>
    <property type="match status" value="1"/>
</dbReference>
<dbReference type="InterPro" id="IPR036849">
    <property type="entry name" value="Enolase-like_C_sf"/>
</dbReference>
<dbReference type="SUPFAM" id="SSF51604">
    <property type="entry name" value="Enolase C-terminal domain-like"/>
    <property type="match status" value="1"/>
</dbReference>
<proteinExistence type="predicted"/>
<dbReference type="SUPFAM" id="SSF54826">
    <property type="entry name" value="Enolase N-terminal domain-like"/>
    <property type="match status" value="1"/>
</dbReference>
<dbReference type="GO" id="GO:0016836">
    <property type="term" value="F:hydro-lyase activity"/>
    <property type="evidence" value="ECO:0007669"/>
    <property type="project" value="TreeGrafter"/>
</dbReference>
<dbReference type="Proteomes" id="UP001172791">
    <property type="component" value="Unassembled WGS sequence"/>
</dbReference>
<dbReference type="PANTHER" id="PTHR13794">
    <property type="entry name" value="ENOLASE SUPERFAMILY, MANDELATE RACEMASE"/>
    <property type="match status" value="1"/>
</dbReference>
<dbReference type="GO" id="GO:0016052">
    <property type="term" value="P:carbohydrate catabolic process"/>
    <property type="evidence" value="ECO:0007669"/>
    <property type="project" value="TreeGrafter"/>
</dbReference>
<protein>
    <submittedName>
        <fullName evidence="5">Mandelate racemase</fullName>
    </submittedName>
</protein>
<dbReference type="AlphaFoldDB" id="A0AAW7MMV7"/>
<dbReference type="InterPro" id="IPR018110">
    <property type="entry name" value="Mandel_Rmase/mucon_lact_enz_CS"/>
</dbReference>
<dbReference type="SMART" id="SM00922">
    <property type="entry name" value="MR_MLE"/>
    <property type="match status" value="1"/>
</dbReference>
<sequence length="360" mass="38668">MQTDILITGLRTRAVNVPLQYPVKTSVGVVATSPLVLIDLETNKGVVGHAYVFTYTPLALKPVQCMVDELASVVCGQPLAPYVIEQTLQARFRLVGNTGLIRMASAGLDMAAWDAYAKVLGAPLVEVLGGKARPLSAYDSHSMDGEELAVRRAVNAAESGYKAIKTKIGYATLAEDINVIRAIRKAVGDSVEIMVDYNQGLTVPEAIRRGQAVAAEGVSWIEEPTLQHDYEGHGKIRQALSVPIQMGENWFGAEEMALALSAQACDLCMPDLMKIGGVSGWLRARALAERHSLPMSSHIFQEFSAHVLAVSPTCHWLEQMDLAGPVVDSALTFKDGKAIIGDAPGAGIAWKQDAVEKYSV</sequence>
<evidence type="ECO:0000259" key="4">
    <source>
        <dbReference type="SMART" id="SM00922"/>
    </source>
</evidence>
<dbReference type="RefSeq" id="WP_301234916.1">
    <property type="nucleotide sequence ID" value="NZ_QAIC01000040.1"/>
</dbReference>
<gene>
    <name evidence="5" type="ORF">DBA34_12685</name>
    <name evidence="6" type="ORF">DBB29_15995</name>
</gene>
<dbReference type="PANTHER" id="PTHR13794:SF58">
    <property type="entry name" value="MITOCHONDRIAL ENOLASE SUPERFAMILY MEMBER 1"/>
    <property type="match status" value="1"/>
</dbReference>
<dbReference type="InterPro" id="IPR046945">
    <property type="entry name" value="RHMD-like"/>
</dbReference>
<organism evidence="5 8">
    <name type="scientific">Pandoraea cepalis</name>
    <dbReference type="NCBI Taxonomy" id="2508294"/>
    <lineage>
        <taxon>Bacteria</taxon>
        <taxon>Pseudomonadati</taxon>
        <taxon>Pseudomonadota</taxon>
        <taxon>Betaproteobacteria</taxon>
        <taxon>Burkholderiales</taxon>
        <taxon>Burkholderiaceae</taxon>
        <taxon>Pandoraea</taxon>
    </lineage>
</organism>
<dbReference type="InterPro" id="IPR029017">
    <property type="entry name" value="Enolase-like_N"/>
</dbReference>
<dbReference type="Pfam" id="PF02746">
    <property type="entry name" value="MR_MLE_N"/>
    <property type="match status" value="1"/>
</dbReference>
<dbReference type="GO" id="GO:0009063">
    <property type="term" value="P:amino acid catabolic process"/>
    <property type="evidence" value="ECO:0007669"/>
    <property type="project" value="InterPro"/>
</dbReference>
<keyword evidence="3" id="KW-0460">Magnesium</keyword>
<dbReference type="GO" id="GO:0000287">
    <property type="term" value="F:magnesium ion binding"/>
    <property type="evidence" value="ECO:0007669"/>
    <property type="project" value="TreeGrafter"/>
</dbReference>